<gene>
    <name evidence="3" type="ORF">TELCIR_23762</name>
</gene>
<evidence type="ECO:0000313" key="4">
    <source>
        <dbReference type="Proteomes" id="UP000230423"/>
    </source>
</evidence>
<evidence type="ECO:0000259" key="2">
    <source>
        <dbReference type="Pfam" id="PF02520"/>
    </source>
</evidence>
<protein>
    <recommendedName>
        <fullName evidence="2">SXP/RAL-2 family protein Ani s 5-like cation-binding domain-containing protein</fullName>
    </recommendedName>
</protein>
<reference evidence="3 4" key="1">
    <citation type="submission" date="2015-09" db="EMBL/GenBank/DDBJ databases">
        <title>Draft genome of the parasitic nematode Teladorsagia circumcincta isolate WARC Sus (inbred).</title>
        <authorList>
            <person name="Mitreva M."/>
        </authorList>
    </citation>
    <scope>NUCLEOTIDE SEQUENCE [LARGE SCALE GENOMIC DNA]</scope>
    <source>
        <strain evidence="3 4">S</strain>
    </source>
</reference>
<evidence type="ECO:0000256" key="1">
    <source>
        <dbReference type="SAM" id="MobiDB-lite"/>
    </source>
</evidence>
<keyword evidence="4" id="KW-1185">Reference proteome</keyword>
<name>A0A2G9TA70_TELCI</name>
<proteinExistence type="predicted"/>
<organism evidence="3 4">
    <name type="scientific">Teladorsagia circumcincta</name>
    <name type="common">Brown stomach worm</name>
    <name type="synonym">Ostertagia circumcincta</name>
    <dbReference type="NCBI Taxonomy" id="45464"/>
    <lineage>
        <taxon>Eukaryota</taxon>
        <taxon>Metazoa</taxon>
        <taxon>Ecdysozoa</taxon>
        <taxon>Nematoda</taxon>
        <taxon>Chromadorea</taxon>
        <taxon>Rhabditida</taxon>
        <taxon>Rhabditina</taxon>
        <taxon>Rhabditomorpha</taxon>
        <taxon>Strongyloidea</taxon>
        <taxon>Trichostrongylidae</taxon>
        <taxon>Teladorsagia</taxon>
    </lineage>
</organism>
<dbReference type="Pfam" id="PF02520">
    <property type="entry name" value="ANIS5_cation-bd"/>
    <property type="match status" value="1"/>
</dbReference>
<feature type="domain" description="SXP/RAL-2 family protein Ani s 5-like cation-binding" evidence="2">
    <location>
        <begin position="5"/>
        <end position="70"/>
    </location>
</feature>
<dbReference type="AlphaFoldDB" id="A0A2G9TA70"/>
<feature type="non-terminal residue" evidence="3">
    <location>
        <position position="1"/>
    </location>
</feature>
<evidence type="ECO:0000313" key="3">
    <source>
        <dbReference type="EMBL" id="PIO54863.1"/>
    </source>
</evidence>
<dbReference type="Proteomes" id="UP000230423">
    <property type="component" value="Unassembled WGS sequence"/>
</dbReference>
<feature type="region of interest" description="Disordered" evidence="1">
    <location>
        <begin position="72"/>
        <end position="95"/>
    </location>
</feature>
<feature type="compositionally biased region" description="Basic residues" evidence="1">
    <location>
        <begin position="74"/>
        <end position="91"/>
    </location>
</feature>
<sequence length="107" mass="12196">DQVKKFDEHMEEVKKNVTELIELLPRALEKSFEVVEDKSLTHNQIGKKLQALIATNPQAATLIRFAFEQFMPKHGPHKGTHHGHRGVRHRGSISVKKEQIPNALSMI</sequence>
<dbReference type="EMBL" id="KZ391647">
    <property type="protein sequence ID" value="PIO54863.1"/>
    <property type="molecule type" value="Genomic_DNA"/>
</dbReference>
<accession>A0A2G9TA70</accession>
<dbReference type="InterPro" id="IPR003677">
    <property type="entry name" value="ANIS5_cation-bd"/>
</dbReference>